<protein>
    <submittedName>
        <fullName evidence="1">Uncharacterized protein</fullName>
    </submittedName>
</protein>
<dbReference type="EMBL" id="PGGC01000114">
    <property type="protein sequence ID" value="PJG58401.1"/>
    <property type="molecule type" value="Genomic_DNA"/>
</dbReference>
<dbReference type="Proteomes" id="UP000235861">
    <property type="component" value="Unassembled WGS sequence"/>
</dbReference>
<sequence length="162" mass="17151">MSAPSPTVYQPSDLSEEVINGKKTKNALVTNPQTGGLSFGKIPPNSNGVSEGEIYLKLGLAGHGRQRTGAFGARHVWEKHKGDLGITTPDQTPMIIADILSEGVDILLSKTDAARPIALNTTCGVVILERKVIDQVTSYSIVSAYGKKNITGIVIGKLIKPS</sequence>
<gene>
    <name evidence="1" type="ORF">CUC53_12835</name>
</gene>
<evidence type="ECO:0000313" key="1">
    <source>
        <dbReference type="EMBL" id="PJG58401.1"/>
    </source>
</evidence>
<dbReference type="RefSeq" id="WP_100294525.1">
    <property type="nucleotide sequence ID" value="NZ_PGGC01000114.1"/>
</dbReference>
<reference evidence="1 2" key="1">
    <citation type="submission" date="2017-11" db="EMBL/GenBank/DDBJ databases">
        <title>Draft genome sequence of environmental isolate Aeromonas cavernicola sp. nov. MDC 2508.</title>
        <authorList>
            <person name="Colston S.M."/>
            <person name="Navarro A."/>
            <person name="Martinez-Murcia A.J."/>
            <person name="Graf J."/>
        </authorList>
    </citation>
    <scope>NUCLEOTIDE SEQUENCE [LARGE SCALE GENOMIC DNA]</scope>
    <source>
        <strain evidence="1 2">MDC 2508</strain>
    </source>
</reference>
<organism evidence="1 2">
    <name type="scientific">Aeromonas cavernicola</name>
    <dbReference type="NCBI Taxonomy" id="1006623"/>
    <lineage>
        <taxon>Bacteria</taxon>
        <taxon>Pseudomonadati</taxon>
        <taxon>Pseudomonadota</taxon>
        <taxon>Gammaproteobacteria</taxon>
        <taxon>Aeromonadales</taxon>
        <taxon>Aeromonadaceae</taxon>
        <taxon>Aeromonas</taxon>
    </lineage>
</organism>
<evidence type="ECO:0000313" key="2">
    <source>
        <dbReference type="Proteomes" id="UP000235861"/>
    </source>
</evidence>
<name>A0A2H9U314_9GAMM</name>
<accession>A0A2H9U314</accession>
<dbReference type="OrthoDB" id="7863006at2"/>
<proteinExistence type="predicted"/>
<dbReference type="AlphaFoldDB" id="A0A2H9U314"/>
<keyword evidence="2" id="KW-1185">Reference proteome</keyword>
<comment type="caution">
    <text evidence="1">The sequence shown here is derived from an EMBL/GenBank/DDBJ whole genome shotgun (WGS) entry which is preliminary data.</text>
</comment>